<proteinExistence type="predicted"/>
<dbReference type="GO" id="GO:0051898">
    <property type="term" value="P:negative regulation of phosphatidylinositol 3-kinase/protein kinase B signal transduction"/>
    <property type="evidence" value="ECO:0007669"/>
    <property type="project" value="InterPro"/>
</dbReference>
<keyword evidence="4" id="KW-1185">Reference proteome</keyword>
<feature type="region of interest" description="Disordered" evidence="2">
    <location>
        <begin position="178"/>
        <end position="206"/>
    </location>
</feature>
<name>A0A830HJP4_9CHLO</name>
<feature type="coiled-coil region" evidence="1">
    <location>
        <begin position="307"/>
        <end position="341"/>
    </location>
</feature>
<dbReference type="Proteomes" id="UP000660262">
    <property type="component" value="Unassembled WGS sequence"/>
</dbReference>
<dbReference type="InterPro" id="IPR039724">
    <property type="entry name" value="WDR91"/>
</dbReference>
<evidence type="ECO:0000256" key="1">
    <source>
        <dbReference type="SAM" id="Coils"/>
    </source>
</evidence>
<dbReference type="GO" id="GO:0031902">
    <property type="term" value="C:late endosome membrane"/>
    <property type="evidence" value="ECO:0007669"/>
    <property type="project" value="TreeGrafter"/>
</dbReference>
<evidence type="ECO:0000313" key="4">
    <source>
        <dbReference type="Proteomes" id="UP000660262"/>
    </source>
</evidence>
<dbReference type="PANTHER" id="PTHR13083">
    <property type="entry name" value="WD REPEAT-CONTAINING PROTEIN 91"/>
    <property type="match status" value="1"/>
</dbReference>
<gene>
    <name evidence="3" type="ORF">PPROV_000398900</name>
</gene>
<sequence length="349" mass="37200">MDALSACDALVQEYLHFRGFVRSLAAFDSDRSSCEASDPFSSSSTFSGGASASASLASSSMKVGTSPSSSAEGASALALGAPSSSSSPSIPTNYANQSGIPVHIPHSAFSVSKACELVNTCISSGDHTRLWRLFEYLDEKAFAHVPDAAVSSELANVKSDVFKLLVVSQLRRIEDENRRAVDKTNAAPPPPRSSEESERGNTEASASPRDCLEQFFAQHGYAMKTADASWEPWLGVMYTTSVGPAADAPAPSSDARFAACFSKSFAAHVMHRLENLLARALEHAPLPTLLALAARPSTLEDRHALALDAMTADRDAWKHRAARLQARVDELEADRRAALRAAVEKATSE</sequence>
<dbReference type="GO" id="GO:0045022">
    <property type="term" value="P:early endosome to late endosome transport"/>
    <property type="evidence" value="ECO:0007669"/>
    <property type="project" value="InterPro"/>
</dbReference>
<reference evidence="3" key="1">
    <citation type="submission" date="2020-10" db="EMBL/GenBank/DDBJ databases">
        <title>Unveiling of a novel bifunctional photoreceptor, Dualchrome1, isolated from a cosmopolitan green alga.</title>
        <authorList>
            <person name="Suzuki S."/>
            <person name="Kawachi M."/>
        </authorList>
    </citation>
    <scope>NUCLEOTIDE SEQUENCE</scope>
    <source>
        <strain evidence="3">NIES 2893</strain>
    </source>
</reference>
<accession>A0A830HJP4</accession>
<comment type="caution">
    <text evidence="3">The sequence shown here is derived from an EMBL/GenBank/DDBJ whole genome shotgun (WGS) entry which is preliminary data.</text>
</comment>
<evidence type="ECO:0000313" key="3">
    <source>
        <dbReference type="EMBL" id="GHP05237.1"/>
    </source>
</evidence>
<dbReference type="EMBL" id="BNJQ01000009">
    <property type="protein sequence ID" value="GHP05237.1"/>
    <property type="molecule type" value="Genomic_DNA"/>
</dbReference>
<evidence type="ECO:0000256" key="2">
    <source>
        <dbReference type="SAM" id="MobiDB-lite"/>
    </source>
</evidence>
<dbReference type="GO" id="GO:0141039">
    <property type="term" value="F:phosphatidylinositol 3-kinase inhibitor activity"/>
    <property type="evidence" value="ECO:0007669"/>
    <property type="project" value="InterPro"/>
</dbReference>
<dbReference type="PANTHER" id="PTHR13083:SF3">
    <property type="entry name" value="WD REPEAT-CONTAINING PROTEIN 91"/>
    <property type="match status" value="1"/>
</dbReference>
<dbReference type="AlphaFoldDB" id="A0A830HJP4"/>
<keyword evidence="1" id="KW-0175">Coiled coil</keyword>
<dbReference type="GO" id="GO:0031901">
    <property type="term" value="C:early endosome membrane"/>
    <property type="evidence" value="ECO:0007669"/>
    <property type="project" value="TreeGrafter"/>
</dbReference>
<organism evidence="3 4">
    <name type="scientific">Pycnococcus provasolii</name>
    <dbReference type="NCBI Taxonomy" id="41880"/>
    <lineage>
        <taxon>Eukaryota</taxon>
        <taxon>Viridiplantae</taxon>
        <taxon>Chlorophyta</taxon>
        <taxon>Pseudoscourfieldiophyceae</taxon>
        <taxon>Pseudoscourfieldiales</taxon>
        <taxon>Pycnococcaceae</taxon>
        <taxon>Pycnococcus</taxon>
    </lineage>
</organism>
<protein>
    <submittedName>
        <fullName evidence="3">Uncharacterized protein</fullName>
    </submittedName>
</protein>